<name>A0ABW4ENA4_9PSEU</name>
<sequence length="74" mass="7847">MTLSFIVPSSAQSEAVPRVAAGPVDGGIQPPESGDTPRGNLVVDSRLAQPPETDYEEVRQRLDRSVAGLDEDAQ</sequence>
<gene>
    <name evidence="2" type="ORF">ACFSJD_05910</name>
</gene>
<keyword evidence="3" id="KW-1185">Reference proteome</keyword>
<dbReference type="EMBL" id="JBHUCO010000006">
    <property type="protein sequence ID" value="MFD1517011.1"/>
    <property type="molecule type" value="Genomic_DNA"/>
</dbReference>
<proteinExistence type="predicted"/>
<dbReference type="Proteomes" id="UP001597114">
    <property type="component" value="Unassembled WGS sequence"/>
</dbReference>
<evidence type="ECO:0000313" key="2">
    <source>
        <dbReference type="EMBL" id="MFD1517011.1"/>
    </source>
</evidence>
<evidence type="ECO:0000313" key="3">
    <source>
        <dbReference type="Proteomes" id="UP001597114"/>
    </source>
</evidence>
<accession>A0ABW4ENA4</accession>
<reference evidence="3" key="1">
    <citation type="journal article" date="2019" name="Int. J. Syst. Evol. Microbiol.">
        <title>The Global Catalogue of Microorganisms (GCM) 10K type strain sequencing project: providing services to taxonomists for standard genome sequencing and annotation.</title>
        <authorList>
            <consortium name="The Broad Institute Genomics Platform"/>
            <consortium name="The Broad Institute Genome Sequencing Center for Infectious Disease"/>
            <person name="Wu L."/>
            <person name="Ma J."/>
        </authorList>
    </citation>
    <scope>NUCLEOTIDE SEQUENCE [LARGE SCALE GENOMIC DNA]</scope>
    <source>
        <strain evidence="3">CCM 7043</strain>
    </source>
</reference>
<comment type="caution">
    <text evidence="2">The sequence shown here is derived from an EMBL/GenBank/DDBJ whole genome shotgun (WGS) entry which is preliminary data.</text>
</comment>
<evidence type="ECO:0000256" key="1">
    <source>
        <dbReference type="SAM" id="MobiDB-lite"/>
    </source>
</evidence>
<dbReference type="RefSeq" id="WP_344729116.1">
    <property type="nucleotide sequence ID" value="NZ_BAAAUS010000059.1"/>
</dbReference>
<feature type="compositionally biased region" description="Polar residues" evidence="1">
    <location>
        <begin position="1"/>
        <end position="13"/>
    </location>
</feature>
<protein>
    <submittedName>
        <fullName evidence="2">Uncharacterized protein</fullName>
    </submittedName>
</protein>
<feature type="region of interest" description="Disordered" evidence="1">
    <location>
        <begin position="1"/>
        <end position="74"/>
    </location>
</feature>
<organism evidence="2 3">
    <name type="scientific">Pseudonocardia yunnanensis</name>
    <dbReference type="NCBI Taxonomy" id="58107"/>
    <lineage>
        <taxon>Bacteria</taxon>
        <taxon>Bacillati</taxon>
        <taxon>Actinomycetota</taxon>
        <taxon>Actinomycetes</taxon>
        <taxon>Pseudonocardiales</taxon>
        <taxon>Pseudonocardiaceae</taxon>
        <taxon>Pseudonocardia</taxon>
    </lineage>
</organism>